<comment type="pathway">
    <text evidence="1">Pyrimidine metabolism; UMP biosynthesis via de novo pathway; (S)-dihydroorotate from bicarbonate: step 1/3.</text>
</comment>
<evidence type="ECO:0000256" key="3">
    <source>
        <dbReference type="ARBA" id="ARBA00007800"/>
    </source>
</evidence>
<keyword evidence="5 14" id="KW-0436">Ligase</keyword>
<dbReference type="PANTHER" id="PTHR43418">
    <property type="entry name" value="MULTIFUNCTIONAL TRYPTOPHAN BIOSYNTHESIS PROTEIN-RELATED"/>
    <property type="match status" value="1"/>
</dbReference>
<dbReference type="Gene3D" id="3.50.30.20">
    <property type="entry name" value="Carbamoyl-phosphate synthase small subunit, N-terminal domain"/>
    <property type="match status" value="1"/>
</dbReference>
<dbReference type="Gene3D" id="3.40.50.880">
    <property type="match status" value="1"/>
</dbReference>
<dbReference type="GO" id="GO:0004359">
    <property type="term" value="F:glutaminase activity"/>
    <property type="evidence" value="ECO:0007669"/>
    <property type="project" value="RHEA"/>
</dbReference>
<proteinExistence type="inferred from homology"/>
<dbReference type="FunFam" id="3.50.30.20:FF:000001">
    <property type="entry name" value="Carbamoyl-phosphate synthase small chain"/>
    <property type="match status" value="1"/>
</dbReference>
<evidence type="ECO:0000256" key="7">
    <source>
        <dbReference type="ARBA" id="ARBA00022840"/>
    </source>
</evidence>
<dbReference type="NCBIfam" id="TIGR01368">
    <property type="entry name" value="CPSaseIIsmall"/>
    <property type="match status" value="1"/>
</dbReference>
<evidence type="ECO:0000256" key="11">
    <source>
        <dbReference type="ARBA" id="ARBA00048816"/>
    </source>
</evidence>
<evidence type="ECO:0000313" key="14">
    <source>
        <dbReference type="EMBL" id="VAW00168.1"/>
    </source>
</evidence>
<dbReference type="GO" id="GO:0004088">
    <property type="term" value="F:carbamoyl-phosphate synthase (glutamine-hydrolyzing) activity"/>
    <property type="evidence" value="ECO:0007669"/>
    <property type="project" value="UniProtKB-EC"/>
</dbReference>
<dbReference type="NCBIfam" id="NF009475">
    <property type="entry name" value="PRK12838.1"/>
    <property type="match status" value="1"/>
</dbReference>
<dbReference type="GO" id="GO:0006207">
    <property type="term" value="P:'de novo' pyrimidine nucleobase biosynthetic process"/>
    <property type="evidence" value="ECO:0007669"/>
    <property type="project" value="InterPro"/>
</dbReference>
<reference evidence="14" key="1">
    <citation type="submission" date="2018-06" db="EMBL/GenBank/DDBJ databases">
        <authorList>
            <person name="Zhirakovskaya E."/>
        </authorList>
    </citation>
    <scope>NUCLEOTIDE SEQUENCE</scope>
</reference>
<evidence type="ECO:0000256" key="12">
    <source>
        <dbReference type="ARBA" id="ARBA00049285"/>
    </source>
</evidence>
<dbReference type="PROSITE" id="PS51273">
    <property type="entry name" value="GATASE_TYPE_1"/>
    <property type="match status" value="1"/>
</dbReference>
<keyword evidence="9" id="KW-0665">Pyrimidine biosynthesis</keyword>
<dbReference type="CDD" id="cd01744">
    <property type="entry name" value="GATase1_CPSase"/>
    <property type="match status" value="1"/>
</dbReference>
<dbReference type="InterPro" id="IPR029062">
    <property type="entry name" value="Class_I_gatase-like"/>
</dbReference>
<name>A0A3B0S5K2_9ZZZZ</name>
<keyword evidence="6" id="KW-0547">Nucleotide-binding</keyword>
<dbReference type="HAMAP" id="MF_01209">
    <property type="entry name" value="CPSase_S_chain"/>
    <property type="match status" value="1"/>
</dbReference>
<dbReference type="Pfam" id="PF00117">
    <property type="entry name" value="GATase"/>
    <property type="match status" value="1"/>
</dbReference>
<dbReference type="InterPro" id="IPR002474">
    <property type="entry name" value="CarbamoylP_synth_ssu_N"/>
</dbReference>
<dbReference type="GO" id="GO:0006541">
    <property type="term" value="P:glutamine metabolic process"/>
    <property type="evidence" value="ECO:0007669"/>
    <property type="project" value="InterPro"/>
</dbReference>
<keyword evidence="8" id="KW-0315">Glutamine amidotransferase</keyword>
<dbReference type="EC" id="6.3.5.5" evidence="4"/>
<organism evidence="14">
    <name type="scientific">hydrothermal vent metagenome</name>
    <dbReference type="NCBI Taxonomy" id="652676"/>
    <lineage>
        <taxon>unclassified sequences</taxon>
        <taxon>metagenomes</taxon>
        <taxon>ecological metagenomes</taxon>
    </lineage>
</organism>
<gene>
    <name evidence="14" type="ORF">MNBD_ACTINO01-703</name>
</gene>
<dbReference type="InterPro" id="IPR036480">
    <property type="entry name" value="CarbP_synth_ssu_N_sf"/>
</dbReference>
<dbReference type="InterPro" id="IPR017926">
    <property type="entry name" value="GATASE"/>
</dbReference>
<evidence type="ECO:0000259" key="13">
    <source>
        <dbReference type="SMART" id="SM01097"/>
    </source>
</evidence>
<comment type="catalytic activity">
    <reaction evidence="11">
        <text>hydrogencarbonate + L-glutamine + 2 ATP + H2O = carbamoyl phosphate + L-glutamate + 2 ADP + phosphate + 2 H(+)</text>
        <dbReference type="Rhea" id="RHEA:18633"/>
        <dbReference type="ChEBI" id="CHEBI:15377"/>
        <dbReference type="ChEBI" id="CHEBI:15378"/>
        <dbReference type="ChEBI" id="CHEBI:17544"/>
        <dbReference type="ChEBI" id="CHEBI:29985"/>
        <dbReference type="ChEBI" id="CHEBI:30616"/>
        <dbReference type="ChEBI" id="CHEBI:43474"/>
        <dbReference type="ChEBI" id="CHEBI:58228"/>
        <dbReference type="ChEBI" id="CHEBI:58359"/>
        <dbReference type="ChEBI" id="CHEBI:456216"/>
        <dbReference type="EC" id="6.3.5.5"/>
    </reaction>
</comment>
<sequence>MNPAVVALADGTVLNGIAVGAEGVATGEIVFNTSMSGYQEIITDPSYAGQVITFTVPHVGNYGVTDQDDQADRIHARGVVMRSISPASSWRSQGNLSEYLIANDVIAVSGIDTRRLTRRIRQFGAMPVAMGTDVDVSELRDIAASTPPLLGTDLVSGVTTDHAYHRPAKGAELGHVVAYDFGIKRAIVNALTDRGLAVTVVPSGTSATDVMALAPDGVFLSNGPGDPEPLSGPIGAVREILGRVPLFGICLGHQLLALALGARTYKLPFGHHGGNHPVRSLESGTIDITSQNHGFAVDLWSLAGTEPPPTGTLATSDTVPRSLDSAFGIVDGTHQNLNDGTNEGLACRDVMAFSVQYHPEAAPGPNDASILFDRFATIVGTARA</sequence>
<dbReference type="SUPFAM" id="SSF52021">
    <property type="entry name" value="Carbamoyl phosphate synthetase, small subunit N-terminal domain"/>
    <property type="match status" value="1"/>
</dbReference>
<dbReference type="InterPro" id="IPR006274">
    <property type="entry name" value="CarbamoylP_synth_ssu"/>
</dbReference>
<evidence type="ECO:0000256" key="8">
    <source>
        <dbReference type="ARBA" id="ARBA00022962"/>
    </source>
</evidence>
<comment type="similarity">
    <text evidence="3">Belongs to the CarA family.</text>
</comment>
<dbReference type="EMBL" id="UOEI01000278">
    <property type="protein sequence ID" value="VAW00168.1"/>
    <property type="molecule type" value="Genomic_DNA"/>
</dbReference>
<comment type="catalytic activity">
    <reaction evidence="12">
        <text>L-glutamine + H2O = L-glutamate + NH4(+)</text>
        <dbReference type="Rhea" id="RHEA:15889"/>
        <dbReference type="ChEBI" id="CHEBI:15377"/>
        <dbReference type="ChEBI" id="CHEBI:28938"/>
        <dbReference type="ChEBI" id="CHEBI:29985"/>
        <dbReference type="ChEBI" id="CHEBI:58359"/>
    </reaction>
</comment>
<evidence type="ECO:0000256" key="6">
    <source>
        <dbReference type="ARBA" id="ARBA00022741"/>
    </source>
</evidence>
<evidence type="ECO:0000256" key="9">
    <source>
        <dbReference type="ARBA" id="ARBA00022975"/>
    </source>
</evidence>
<comment type="pathway">
    <text evidence="2">Amino-acid biosynthesis; L-arginine biosynthesis; carbamoyl phosphate from bicarbonate: step 1/1.</text>
</comment>
<evidence type="ECO:0000256" key="4">
    <source>
        <dbReference type="ARBA" id="ARBA00012738"/>
    </source>
</evidence>
<dbReference type="AlphaFoldDB" id="A0A3B0S5K2"/>
<dbReference type="GO" id="GO:0006221">
    <property type="term" value="P:pyrimidine nucleotide biosynthetic process"/>
    <property type="evidence" value="ECO:0007669"/>
    <property type="project" value="UniProtKB-KW"/>
</dbReference>
<dbReference type="Pfam" id="PF00988">
    <property type="entry name" value="CPSase_sm_chain"/>
    <property type="match status" value="1"/>
</dbReference>
<dbReference type="PRINTS" id="PR00096">
    <property type="entry name" value="GATASE"/>
</dbReference>
<dbReference type="InterPro" id="IPR050472">
    <property type="entry name" value="Anth_synth/Amidotransfase"/>
</dbReference>
<evidence type="ECO:0000256" key="5">
    <source>
        <dbReference type="ARBA" id="ARBA00022598"/>
    </source>
</evidence>
<dbReference type="SUPFAM" id="SSF52317">
    <property type="entry name" value="Class I glutamine amidotransferase-like"/>
    <property type="match status" value="1"/>
</dbReference>
<evidence type="ECO:0000256" key="10">
    <source>
        <dbReference type="ARBA" id="ARBA00044340"/>
    </source>
</evidence>
<dbReference type="PANTHER" id="PTHR43418:SF7">
    <property type="entry name" value="CARBAMOYL-PHOSPHATE SYNTHASE SMALL CHAIN"/>
    <property type="match status" value="1"/>
</dbReference>
<feature type="domain" description="Carbamoyl-phosphate synthase small subunit N-terminal" evidence="13">
    <location>
        <begin position="2"/>
        <end position="131"/>
    </location>
</feature>
<evidence type="ECO:0000256" key="1">
    <source>
        <dbReference type="ARBA" id="ARBA00004812"/>
    </source>
</evidence>
<dbReference type="SMART" id="SM01097">
    <property type="entry name" value="CPSase_sm_chain"/>
    <property type="match status" value="1"/>
</dbReference>
<dbReference type="InterPro" id="IPR035686">
    <property type="entry name" value="CPSase_GATase1"/>
</dbReference>
<dbReference type="GO" id="GO:0005524">
    <property type="term" value="F:ATP binding"/>
    <property type="evidence" value="ECO:0007669"/>
    <property type="project" value="UniProtKB-KW"/>
</dbReference>
<keyword evidence="7" id="KW-0067">ATP-binding</keyword>
<protein>
    <recommendedName>
        <fullName evidence="4">carbamoyl-phosphate synthase (glutamine-hydrolyzing)</fullName>
        <ecNumber evidence="4">6.3.5.5</ecNumber>
    </recommendedName>
    <alternativeName>
        <fullName evidence="10">Arginine-specific carbamoyl phosphate synthetase, glutamine chain</fullName>
    </alternativeName>
</protein>
<dbReference type="PRINTS" id="PR00099">
    <property type="entry name" value="CPSGATASE"/>
</dbReference>
<accession>A0A3B0S5K2</accession>
<evidence type="ECO:0000256" key="2">
    <source>
        <dbReference type="ARBA" id="ARBA00005077"/>
    </source>
</evidence>